<dbReference type="InterPro" id="IPR026555">
    <property type="entry name" value="NSL3/Tex30"/>
</dbReference>
<dbReference type="EMBL" id="SLXO01000007">
    <property type="protein sequence ID" value="TCP33534.1"/>
    <property type="molecule type" value="Genomic_DNA"/>
</dbReference>
<dbReference type="Pfam" id="PF20408">
    <property type="entry name" value="Abhydrolase_11"/>
    <property type="match status" value="1"/>
</dbReference>
<dbReference type="PANTHER" id="PTHR13136">
    <property type="entry name" value="TESTIS DEVELOPMENT PROTEIN PRTD"/>
    <property type="match status" value="1"/>
</dbReference>
<keyword evidence="3" id="KW-1185">Reference proteome</keyword>
<evidence type="ECO:0000313" key="2">
    <source>
        <dbReference type="EMBL" id="TCP33534.1"/>
    </source>
</evidence>
<dbReference type="InParanoid" id="A0A4R2PG29"/>
<dbReference type="PANTHER" id="PTHR13136:SF11">
    <property type="entry name" value="TESTIS-EXPRESSED PROTEIN 30"/>
    <property type="match status" value="1"/>
</dbReference>
<dbReference type="OrthoDB" id="652634at2"/>
<dbReference type="Proteomes" id="UP000295399">
    <property type="component" value="Unassembled WGS sequence"/>
</dbReference>
<dbReference type="Gene3D" id="3.40.50.1820">
    <property type="entry name" value="alpha/beta hydrolase"/>
    <property type="match status" value="1"/>
</dbReference>
<dbReference type="SUPFAM" id="SSF53474">
    <property type="entry name" value="alpha/beta-Hydrolases"/>
    <property type="match status" value="1"/>
</dbReference>
<accession>A0A4R2PG29</accession>
<feature type="domain" description="KANL3/Tex30 alpha/beta hydrolase-like" evidence="1">
    <location>
        <begin position="14"/>
        <end position="208"/>
    </location>
</feature>
<evidence type="ECO:0000259" key="1">
    <source>
        <dbReference type="Pfam" id="PF20408"/>
    </source>
</evidence>
<evidence type="ECO:0000313" key="3">
    <source>
        <dbReference type="Proteomes" id="UP000295399"/>
    </source>
</evidence>
<dbReference type="AlphaFoldDB" id="A0A4R2PG29"/>
<protein>
    <recommendedName>
        <fullName evidence="1">KANL3/Tex30 alpha/beta hydrolase-like domain-containing protein</fullName>
    </recommendedName>
</protein>
<dbReference type="InterPro" id="IPR046879">
    <property type="entry name" value="KANL3/Tex30_Abhydrolase"/>
</dbReference>
<comment type="caution">
    <text evidence="2">The sequence shown here is derived from an EMBL/GenBank/DDBJ whole genome shotgun (WGS) entry which is preliminary data.</text>
</comment>
<sequence>MPDDLLIDGPADAAATLVLAHGAGAPMDSAFMDRVARGLGAHGVRVVRFEFDYMARRRSDGVKRPPEAQAKLLARFTHVIDQVAEQGAPAGGRLAIGGKSMGGRMATLLAAQGVGDAVAVFGYPFHPPGKPERLRLDHFPALRCPVLIAQGNRDPFGTRDEVAGYPLPATVHLHWAEDGNHDLKPRKASGRSHDDTIDEAVAAVARFLTDPGR</sequence>
<dbReference type="InterPro" id="IPR029058">
    <property type="entry name" value="AB_hydrolase_fold"/>
</dbReference>
<organism evidence="2 3">
    <name type="scientific">Rhodothalassium salexigens DSM 2132</name>
    <dbReference type="NCBI Taxonomy" id="1188247"/>
    <lineage>
        <taxon>Bacteria</taxon>
        <taxon>Pseudomonadati</taxon>
        <taxon>Pseudomonadota</taxon>
        <taxon>Alphaproteobacteria</taxon>
        <taxon>Rhodothalassiales</taxon>
        <taxon>Rhodothalassiaceae</taxon>
        <taxon>Rhodothalassium</taxon>
    </lineage>
</organism>
<name>A0A4R2PG29_RHOSA</name>
<proteinExistence type="predicted"/>
<dbReference type="RefSeq" id="WP_132708809.1">
    <property type="nucleotide sequence ID" value="NZ_JACIGF010000007.1"/>
</dbReference>
<gene>
    <name evidence="2" type="ORF">EV659_107146</name>
</gene>
<reference evidence="2 3" key="1">
    <citation type="submission" date="2019-03" db="EMBL/GenBank/DDBJ databases">
        <title>Genomic Encyclopedia of Type Strains, Phase IV (KMG-IV): sequencing the most valuable type-strain genomes for metagenomic binning, comparative biology and taxonomic classification.</title>
        <authorList>
            <person name="Goeker M."/>
        </authorList>
    </citation>
    <scope>NUCLEOTIDE SEQUENCE [LARGE SCALE GENOMIC DNA]</scope>
    <source>
        <strain evidence="2 3">DSM 2132</strain>
    </source>
</reference>